<accession>A0AAD4F8J6</accession>
<reference evidence="10" key="1">
    <citation type="submission" date="2021-07" db="EMBL/GenBank/DDBJ databases">
        <title>Genome Resource of American Ginseng Black Spot Pathogen Alternaria panax.</title>
        <authorList>
            <person name="Qiu C."/>
            <person name="Wang W."/>
            <person name="Liu Z."/>
        </authorList>
    </citation>
    <scope>NUCLEOTIDE SEQUENCE</scope>
    <source>
        <strain evidence="10">BNCC115425</strain>
    </source>
</reference>
<feature type="compositionally biased region" description="Polar residues" evidence="7">
    <location>
        <begin position="811"/>
        <end position="830"/>
    </location>
</feature>
<feature type="transmembrane region" description="Helical" evidence="8">
    <location>
        <begin position="274"/>
        <end position="293"/>
    </location>
</feature>
<feature type="compositionally biased region" description="Low complexity" evidence="7">
    <location>
        <begin position="914"/>
        <end position="924"/>
    </location>
</feature>
<keyword evidence="11" id="KW-1185">Reference proteome</keyword>
<feature type="transmembrane region" description="Helical" evidence="8">
    <location>
        <begin position="508"/>
        <end position="531"/>
    </location>
</feature>
<name>A0AAD4F8J6_9PLEO</name>
<dbReference type="Pfam" id="PF06011">
    <property type="entry name" value="TRP"/>
    <property type="match status" value="1"/>
</dbReference>
<dbReference type="InterPro" id="IPR010308">
    <property type="entry name" value="TRP_C"/>
</dbReference>
<protein>
    <recommendedName>
        <fullName evidence="9">ML-like domain-containing protein</fullName>
    </recommendedName>
</protein>
<dbReference type="InterPro" id="IPR040241">
    <property type="entry name" value="TRP_Flc/Pkd2-like"/>
</dbReference>
<feature type="compositionally biased region" description="Basic and acidic residues" evidence="7">
    <location>
        <begin position="851"/>
        <end position="878"/>
    </location>
</feature>
<keyword evidence="3 8" id="KW-0812">Transmembrane</keyword>
<feature type="region of interest" description="Disordered" evidence="7">
    <location>
        <begin position="1"/>
        <end position="39"/>
    </location>
</feature>
<feature type="transmembrane region" description="Helical" evidence="8">
    <location>
        <begin position="656"/>
        <end position="675"/>
    </location>
</feature>
<evidence type="ECO:0000256" key="7">
    <source>
        <dbReference type="SAM" id="MobiDB-lite"/>
    </source>
</evidence>
<feature type="transmembrane region" description="Helical" evidence="8">
    <location>
        <begin position="472"/>
        <end position="496"/>
    </location>
</feature>
<feature type="compositionally biased region" description="Basic residues" evidence="7">
    <location>
        <begin position="14"/>
        <end position="25"/>
    </location>
</feature>
<feature type="domain" description="ML-like" evidence="9">
    <location>
        <begin position="97"/>
        <end position="238"/>
    </location>
</feature>
<dbReference type="GO" id="GO:0016020">
    <property type="term" value="C:membrane"/>
    <property type="evidence" value="ECO:0007669"/>
    <property type="project" value="UniProtKB-SubCell"/>
</dbReference>
<proteinExistence type="inferred from homology"/>
<feature type="region of interest" description="Disordered" evidence="7">
    <location>
        <begin position="908"/>
        <end position="949"/>
    </location>
</feature>
<evidence type="ECO:0000256" key="8">
    <source>
        <dbReference type="SAM" id="Phobius"/>
    </source>
</evidence>
<evidence type="ECO:0000256" key="6">
    <source>
        <dbReference type="ARBA" id="ARBA00023136"/>
    </source>
</evidence>
<organism evidence="10 11">
    <name type="scientific">Alternaria panax</name>
    <dbReference type="NCBI Taxonomy" id="48097"/>
    <lineage>
        <taxon>Eukaryota</taxon>
        <taxon>Fungi</taxon>
        <taxon>Dikarya</taxon>
        <taxon>Ascomycota</taxon>
        <taxon>Pezizomycotina</taxon>
        <taxon>Dothideomycetes</taxon>
        <taxon>Pleosporomycetidae</taxon>
        <taxon>Pleosporales</taxon>
        <taxon>Pleosporineae</taxon>
        <taxon>Pleosporaceae</taxon>
        <taxon>Alternaria</taxon>
        <taxon>Alternaria sect. Panax</taxon>
    </lineage>
</organism>
<dbReference type="InterPro" id="IPR032800">
    <property type="entry name" value="TRP_N"/>
</dbReference>
<evidence type="ECO:0000313" key="11">
    <source>
        <dbReference type="Proteomes" id="UP001199106"/>
    </source>
</evidence>
<keyword evidence="5 8" id="KW-1133">Transmembrane helix</keyword>
<keyword evidence="4" id="KW-0732">Signal</keyword>
<sequence length="949" mass="106090">MTSANDQSGAAYRQTHRSRRTKIHCTRTTTKKDTKTKRTAPTLQYDMHLPGRVRPLLAVHLLLLLCLVTSIAADEDVIWVAGIINGKKWLVRDDRQPSLYTADYGHCLGESAINVTRFDAAYYKDNMTIIFHLEGETGLRREDIMMNIGIYAYGESRFDLTFNPCNANINSACPVKAGMPIEAAGIIPINQNDTAGIPDIALSIPDFEGQAILRLFSNSTQNEIGCFAAQITNGYTFQQKSAVSSTLGVFTLLAILSSFAVAAYGSNIVDMRKYYAHSMSVSVVFAVWHHIFYSGALSMNWPSVLVCFWSNFAWAGGMIYTEPMQNMINGFIGSNKGNTSQVGAAGTGENNPSLGGGVDIHQIYKRGALPQGLNLQDSLSKRHLIDANSGFEYYGLPVKPGLPLPGNYSGFAGTLATDRIPASNAFMTGLLWFLILIACAVTSILVLKAVLEGLSRTGVVKRDRLAFFRSHYLAFTASTILRTVFIGFYMLTFLAMFQFSYLALSGPVAVACVVFVAVVFGIGSIAAYACFSRLRIGKYVSEPDRLNIAKRRLCKVLPWFSISRNSKLPRSEDKVYIGTVPWWTMHAMADTMSIHDDDQYITRFGWLASRYRRTRWWFFVVWLFYEFVFGLLVVEIFAFIGFIILRPFEGQRLNVIAIYLLGFSKVATTGLSAAFDTRFGIARIPTTVIGIVIIVIQGFLSIAVMILIVIGTVSSYMSVIRNREETNPSCLIPTREKYFTHMDFAVRDIPRPRAVSIHSTPEVLGTPYFEVKQVRRMAKLEDEDEEFMREMNDHATSQLLLPEQIRDDTAQRPTQRNRTGSLQSQASYSTLPRAARQHRPSWSRQEYTDPMDPRRQRALSDAHVRTRKESHETIDKHPSPLGIYHNRPDTPILSSSATFDEVDLLTPDKRTRSRLTSVSRSSSRPKVESRISEEGIPSVPTVPATHKGS</sequence>
<evidence type="ECO:0000256" key="4">
    <source>
        <dbReference type="ARBA" id="ARBA00022729"/>
    </source>
</evidence>
<evidence type="ECO:0000256" key="3">
    <source>
        <dbReference type="ARBA" id="ARBA00022692"/>
    </source>
</evidence>
<feature type="transmembrane region" description="Helical" evidence="8">
    <location>
        <begin position="242"/>
        <end position="262"/>
    </location>
</feature>
<evidence type="ECO:0000259" key="9">
    <source>
        <dbReference type="SMART" id="SM01320"/>
    </source>
</evidence>
<feature type="transmembrane region" description="Helical" evidence="8">
    <location>
        <begin position="616"/>
        <end position="644"/>
    </location>
</feature>
<dbReference type="GO" id="GO:0009272">
    <property type="term" value="P:fungal-type cell wall biogenesis"/>
    <property type="evidence" value="ECO:0007669"/>
    <property type="project" value="TreeGrafter"/>
</dbReference>
<comment type="subcellular location">
    <subcellularLocation>
        <location evidence="1">Membrane</location>
        <topology evidence="1">Multi-pass membrane protein</topology>
    </subcellularLocation>
</comment>
<dbReference type="Pfam" id="PF14558">
    <property type="entry name" value="TRP_N"/>
    <property type="match status" value="1"/>
</dbReference>
<dbReference type="Proteomes" id="UP001199106">
    <property type="component" value="Unassembled WGS sequence"/>
</dbReference>
<feature type="transmembrane region" description="Helical" evidence="8">
    <location>
        <begin position="430"/>
        <end position="451"/>
    </location>
</feature>
<dbReference type="AlphaFoldDB" id="A0AAD4F8J6"/>
<dbReference type="PANTHER" id="PTHR31145">
    <property type="entry name" value="INTEGRAL MEMBRANE PROTEIN (AFU_ORTHOLOGUE AFUA_7G01610)"/>
    <property type="match status" value="1"/>
</dbReference>
<gene>
    <name evidence="10" type="ORF">G6011_08026</name>
</gene>
<dbReference type="PANTHER" id="PTHR31145:SF7">
    <property type="entry name" value="TRP-LIKE ION CHANNEL"/>
    <property type="match status" value="1"/>
</dbReference>
<feature type="transmembrane region" description="Helical" evidence="8">
    <location>
        <begin position="687"/>
        <end position="713"/>
    </location>
</feature>
<evidence type="ECO:0000256" key="2">
    <source>
        <dbReference type="ARBA" id="ARBA00010642"/>
    </source>
</evidence>
<dbReference type="GO" id="GO:0055085">
    <property type="term" value="P:transmembrane transport"/>
    <property type="evidence" value="ECO:0007669"/>
    <property type="project" value="TreeGrafter"/>
</dbReference>
<evidence type="ECO:0000256" key="5">
    <source>
        <dbReference type="ARBA" id="ARBA00022989"/>
    </source>
</evidence>
<comment type="caution">
    <text evidence="10">The sequence shown here is derived from an EMBL/GenBank/DDBJ whole genome shotgun (WGS) entry which is preliminary data.</text>
</comment>
<dbReference type="SMART" id="SM01320">
    <property type="entry name" value="TRP_N"/>
    <property type="match status" value="1"/>
</dbReference>
<comment type="similarity">
    <text evidence="2">Belongs to the transient receptor potential (TRP) ion channel family.</text>
</comment>
<dbReference type="EMBL" id="JAANER010000011">
    <property type="protein sequence ID" value="KAG9185482.1"/>
    <property type="molecule type" value="Genomic_DNA"/>
</dbReference>
<evidence type="ECO:0000313" key="10">
    <source>
        <dbReference type="EMBL" id="KAG9185482.1"/>
    </source>
</evidence>
<evidence type="ECO:0000256" key="1">
    <source>
        <dbReference type="ARBA" id="ARBA00004141"/>
    </source>
</evidence>
<keyword evidence="6 8" id="KW-0472">Membrane</keyword>
<feature type="region of interest" description="Disordered" evidence="7">
    <location>
        <begin position="795"/>
        <end position="887"/>
    </location>
</feature>